<evidence type="ECO:0000256" key="2">
    <source>
        <dbReference type="ARBA" id="ARBA00022980"/>
    </source>
</evidence>
<dbReference type="InterPro" id="IPR008991">
    <property type="entry name" value="Translation_prot_SH3-like_sf"/>
</dbReference>
<dbReference type="STRING" id="436010.A0A166N5V1"/>
<keyword evidence="2" id="KW-0689">Ribosomal protein</keyword>
<dbReference type="Gene3D" id="2.30.30.790">
    <property type="match status" value="1"/>
</dbReference>
<dbReference type="AlphaFoldDB" id="A0A166N5V1"/>
<dbReference type="PRINTS" id="PR00061">
    <property type="entry name" value="RIBOSOMALL19"/>
</dbReference>
<organism evidence="4 5">
    <name type="scientific">Athelia psychrophila</name>
    <dbReference type="NCBI Taxonomy" id="1759441"/>
    <lineage>
        <taxon>Eukaryota</taxon>
        <taxon>Fungi</taxon>
        <taxon>Dikarya</taxon>
        <taxon>Basidiomycota</taxon>
        <taxon>Agaricomycotina</taxon>
        <taxon>Agaricomycetes</taxon>
        <taxon>Agaricomycetidae</taxon>
        <taxon>Atheliales</taxon>
        <taxon>Atheliaceae</taxon>
        <taxon>Athelia</taxon>
    </lineage>
</organism>
<dbReference type="Proteomes" id="UP000076532">
    <property type="component" value="Unassembled WGS sequence"/>
</dbReference>
<accession>A0A166N5V1</accession>
<keyword evidence="3" id="KW-0687">Ribonucleoprotein</keyword>
<evidence type="ECO:0000256" key="1">
    <source>
        <dbReference type="ARBA" id="ARBA00005781"/>
    </source>
</evidence>
<name>A0A166N5V1_9AGAM</name>
<comment type="similarity">
    <text evidence="1">Belongs to the bacterial ribosomal protein bL19 family.</text>
</comment>
<dbReference type="PANTHER" id="PTHR15680">
    <property type="entry name" value="RIBOSOMAL PROTEIN L19"/>
    <property type="match status" value="1"/>
</dbReference>
<proteinExistence type="inferred from homology"/>
<dbReference type="OrthoDB" id="4726at2759"/>
<evidence type="ECO:0008006" key="6">
    <source>
        <dbReference type="Google" id="ProtNLM"/>
    </source>
</evidence>
<gene>
    <name evidence="4" type="ORF">FIBSPDRAFT_784570</name>
</gene>
<dbReference type="SUPFAM" id="SSF50104">
    <property type="entry name" value="Translation proteins SH3-like domain"/>
    <property type="match status" value="1"/>
</dbReference>
<dbReference type="GO" id="GO:0003735">
    <property type="term" value="F:structural constituent of ribosome"/>
    <property type="evidence" value="ECO:0007669"/>
    <property type="project" value="InterPro"/>
</dbReference>
<evidence type="ECO:0000313" key="5">
    <source>
        <dbReference type="Proteomes" id="UP000076532"/>
    </source>
</evidence>
<dbReference type="Pfam" id="PF01245">
    <property type="entry name" value="Ribosomal_L19"/>
    <property type="match status" value="1"/>
</dbReference>
<protein>
    <recommendedName>
        <fullName evidence="6">Ribosomal protein L19</fullName>
    </recommendedName>
</protein>
<evidence type="ECO:0000256" key="3">
    <source>
        <dbReference type="ARBA" id="ARBA00023274"/>
    </source>
</evidence>
<sequence length="205" mass="22752">MLPRTSLRGVSRLLSTSAVARNAAVSAINNAAGVTGRIPQALLSTPETPLQPYPFSTRTLAPIPPFDINEDKLRNGKGLMEHLHKTVPNFDKQELLATLFAHKHPKCLRPGCVLRVTMEHAPTSFAGVMIAMKHRGIDTSFILRNIVEGTGVEMQFFINSPHLKNIEVLRDHTGTRKGRRVRRGKLYYLRDQSDKMTAFASGVTD</sequence>
<reference evidence="4 5" key="1">
    <citation type="journal article" date="2016" name="Mol. Biol. Evol.">
        <title>Comparative Genomics of Early-Diverging Mushroom-Forming Fungi Provides Insights into the Origins of Lignocellulose Decay Capabilities.</title>
        <authorList>
            <person name="Nagy L.G."/>
            <person name="Riley R."/>
            <person name="Tritt A."/>
            <person name="Adam C."/>
            <person name="Daum C."/>
            <person name="Floudas D."/>
            <person name="Sun H."/>
            <person name="Yadav J.S."/>
            <person name="Pangilinan J."/>
            <person name="Larsson K.H."/>
            <person name="Matsuura K."/>
            <person name="Barry K."/>
            <person name="Labutti K."/>
            <person name="Kuo R."/>
            <person name="Ohm R.A."/>
            <person name="Bhattacharya S.S."/>
            <person name="Shirouzu T."/>
            <person name="Yoshinaga Y."/>
            <person name="Martin F.M."/>
            <person name="Grigoriev I.V."/>
            <person name="Hibbett D.S."/>
        </authorList>
    </citation>
    <scope>NUCLEOTIDE SEQUENCE [LARGE SCALE GENOMIC DNA]</scope>
    <source>
        <strain evidence="4 5">CBS 109695</strain>
    </source>
</reference>
<dbReference type="EMBL" id="KV417525">
    <property type="protein sequence ID" value="KZP24676.1"/>
    <property type="molecule type" value="Genomic_DNA"/>
</dbReference>
<keyword evidence="5" id="KW-1185">Reference proteome</keyword>
<evidence type="ECO:0000313" key="4">
    <source>
        <dbReference type="EMBL" id="KZP24676.1"/>
    </source>
</evidence>
<dbReference type="InterPro" id="IPR038657">
    <property type="entry name" value="Ribosomal_bL19_sf"/>
</dbReference>
<dbReference type="GO" id="GO:0005762">
    <property type="term" value="C:mitochondrial large ribosomal subunit"/>
    <property type="evidence" value="ECO:0007669"/>
    <property type="project" value="TreeGrafter"/>
</dbReference>
<dbReference type="PANTHER" id="PTHR15680:SF9">
    <property type="entry name" value="LARGE RIBOSOMAL SUBUNIT PROTEIN BL19M"/>
    <property type="match status" value="1"/>
</dbReference>
<dbReference type="InterPro" id="IPR001857">
    <property type="entry name" value="Ribosomal_bL19"/>
</dbReference>
<dbReference type="GO" id="GO:0006412">
    <property type="term" value="P:translation"/>
    <property type="evidence" value="ECO:0007669"/>
    <property type="project" value="InterPro"/>
</dbReference>